<dbReference type="AlphaFoldDB" id="A0A0N4VIX5"/>
<evidence type="ECO:0000313" key="2">
    <source>
        <dbReference type="Proteomes" id="UP000274131"/>
    </source>
</evidence>
<name>A0A0N4VIX5_ENTVE</name>
<proteinExistence type="predicted"/>
<reference evidence="1 2" key="2">
    <citation type="submission" date="2018-10" db="EMBL/GenBank/DDBJ databases">
        <authorList>
            <consortium name="Pathogen Informatics"/>
        </authorList>
    </citation>
    <scope>NUCLEOTIDE SEQUENCE [LARGE SCALE GENOMIC DNA]</scope>
</reference>
<evidence type="ECO:0000313" key="1">
    <source>
        <dbReference type="EMBL" id="VDD95370.1"/>
    </source>
</evidence>
<dbReference type="EMBL" id="UXUI01010551">
    <property type="protein sequence ID" value="VDD95370.1"/>
    <property type="molecule type" value="Genomic_DNA"/>
</dbReference>
<accession>A0A0N4VIX5</accession>
<evidence type="ECO:0000313" key="3">
    <source>
        <dbReference type="WBParaSite" id="EVEC_0001079601-mRNA-1"/>
    </source>
</evidence>
<keyword evidence="2" id="KW-1185">Reference proteome</keyword>
<protein>
    <submittedName>
        <fullName evidence="3">ANT domain-containing protein</fullName>
    </submittedName>
</protein>
<gene>
    <name evidence="1" type="ORF">EVEC_LOCUS10121</name>
</gene>
<organism evidence="3">
    <name type="scientific">Enterobius vermicularis</name>
    <name type="common">Human pinworm</name>
    <dbReference type="NCBI Taxonomy" id="51028"/>
    <lineage>
        <taxon>Eukaryota</taxon>
        <taxon>Metazoa</taxon>
        <taxon>Ecdysozoa</taxon>
        <taxon>Nematoda</taxon>
        <taxon>Chromadorea</taxon>
        <taxon>Rhabditida</taxon>
        <taxon>Spirurina</taxon>
        <taxon>Oxyuridomorpha</taxon>
        <taxon>Oxyuroidea</taxon>
        <taxon>Oxyuridae</taxon>
        <taxon>Enterobius</taxon>
    </lineage>
</organism>
<sequence>MRRTRWGTVKGKLEREGRIEWERKQQLNKEVKYITLTQDGTGTRLLRITIEAVEASLRLILGMHGRKRRLHA</sequence>
<reference evidence="3" key="1">
    <citation type="submission" date="2017-02" db="UniProtKB">
        <authorList>
            <consortium name="WormBaseParasite"/>
        </authorList>
    </citation>
    <scope>IDENTIFICATION</scope>
</reference>
<dbReference type="Proteomes" id="UP000274131">
    <property type="component" value="Unassembled WGS sequence"/>
</dbReference>
<dbReference type="WBParaSite" id="EVEC_0001079601-mRNA-1">
    <property type="protein sequence ID" value="EVEC_0001079601-mRNA-1"/>
    <property type="gene ID" value="EVEC_0001079601"/>
</dbReference>